<gene>
    <name evidence="5" type="ORF">ACFOW3_10975</name>
</gene>
<comment type="caution">
    <text evidence="5">The sequence shown here is derived from an EMBL/GenBank/DDBJ whole genome shotgun (WGS) entry which is preliminary data.</text>
</comment>
<dbReference type="EMBL" id="JBHSAJ010000029">
    <property type="protein sequence ID" value="MFC3935145.1"/>
    <property type="molecule type" value="Genomic_DNA"/>
</dbReference>
<dbReference type="SMART" id="SM00342">
    <property type="entry name" value="HTH_ARAC"/>
    <property type="match status" value="1"/>
</dbReference>
<dbReference type="InterPro" id="IPR050204">
    <property type="entry name" value="AraC_XylS_family_regulators"/>
</dbReference>
<dbReference type="Gene3D" id="1.10.10.60">
    <property type="entry name" value="Homeodomain-like"/>
    <property type="match status" value="1"/>
</dbReference>
<reference evidence="6" key="1">
    <citation type="journal article" date="2019" name="Int. J. Syst. Evol. Microbiol.">
        <title>The Global Catalogue of Microorganisms (GCM) 10K type strain sequencing project: providing services to taxonomists for standard genome sequencing and annotation.</title>
        <authorList>
            <consortium name="The Broad Institute Genomics Platform"/>
            <consortium name="The Broad Institute Genome Sequencing Center for Infectious Disease"/>
            <person name="Wu L."/>
            <person name="Ma J."/>
        </authorList>
    </citation>
    <scope>NUCLEOTIDE SEQUENCE [LARGE SCALE GENOMIC DNA]</scope>
    <source>
        <strain evidence="6">CCUG 2113</strain>
    </source>
</reference>
<organism evidence="5 6">
    <name type="scientific">Acidovorax facilis</name>
    <dbReference type="NCBI Taxonomy" id="12917"/>
    <lineage>
        <taxon>Bacteria</taxon>
        <taxon>Pseudomonadati</taxon>
        <taxon>Pseudomonadota</taxon>
        <taxon>Betaproteobacteria</taxon>
        <taxon>Burkholderiales</taxon>
        <taxon>Comamonadaceae</taxon>
        <taxon>Acidovorax</taxon>
    </lineage>
</organism>
<keyword evidence="6" id="KW-1185">Reference proteome</keyword>
<dbReference type="Proteomes" id="UP001595693">
    <property type="component" value="Unassembled WGS sequence"/>
</dbReference>
<protein>
    <submittedName>
        <fullName evidence="5">Helix-turn-helix domain-containing protein</fullName>
    </submittedName>
</protein>
<dbReference type="InterPro" id="IPR018060">
    <property type="entry name" value="HTH_AraC"/>
</dbReference>
<evidence type="ECO:0000256" key="2">
    <source>
        <dbReference type="ARBA" id="ARBA00023125"/>
    </source>
</evidence>
<keyword evidence="3" id="KW-0804">Transcription</keyword>
<dbReference type="PANTHER" id="PTHR46796">
    <property type="entry name" value="HTH-TYPE TRANSCRIPTIONAL ACTIVATOR RHAS-RELATED"/>
    <property type="match status" value="1"/>
</dbReference>
<accession>A0ABV8D9C5</accession>
<feature type="domain" description="HTH araC/xylS-type" evidence="4">
    <location>
        <begin position="180"/>
        <end position="258"/>
    </location>
</feature>
<sequence length="290" mass="30981">MGHDRVQNTGMQRFVPVPSDLQPWLMAGVVVDAPAELAQSQFPAMVSSMVVVRLAGQVHCRGALVPPAAWISASTTATVYEHGGPVRAVGLVLQPEAAAALFASARGLVNTLRPLAELVGPGWTEVEHGVHAAQDDGARIAVLCQFVRQLVAPPSPCEARRLQALALLQAAHDDAPSANQRMGLSQRQFERRFVAHWGMAPKQFQVIARLNSALGNALAAPGGPVVDLAADQGYYDQSHMARDVRRLAGHPLQALVQGTRSPLTAHWPLQIGAQTLPNQPAPPVEPTRKR</sequence>
<dbReference type="RefSeq" id="WP_238385751.1">
    <property type="nucleotide sequence ID" value="NZ_JAMXAX010000154.1"/>
</dbReference>
<evidence type="ECO:0000256" key="1">
    <source>
        <dbReference type="ARBA" id="ARBA00023015"/>
    </source>
</evidence>
<evidence type="ECO:0000313" key="5">
    <source>
        <dbReference type="EMBL" id="MFC3935145.1"/>
    </source>
</evidence>
<evidence type="ECO:0000313" key="6">
    <source>
        <dbReference type="Proteomes" id="UP001595693"/>
    </source>
</evidence>
<proteinExistence type="predicted"/>
<evidence type="ECO:0000256" key="3">
    <source>
        <dbReference type="ARBA" id="ARBA00023163"/>
    </source>
</evidence>
<keyword evidence="1" id="KW-0805">Transcription regulation</keyword>
<keyword evidence="2" id="KW-0238">DNA-binding</keyword>
<dbReference type="Pfam" id="PF12833">
    <property type="entry name" value="HTH_18"/>
    <property type="match status" value="1"/>
</dbReference>
<dbReference type="PROSITE" id="PS01124">
    <property type="entry name" value="HTH_ARAC_FAMILY_2"/>
    <property type="match status" value="1"/>
</dbReference>
<evidence type="ECO:0000259" key="4">
    <source>
        <dbReference type="PROSITE" id="PS01124"/>
    </source>
</evidence>
<name>A0ABV8D9C5_9BURK</name>